<organism evidence="2 3">
    <name type="scientific">Dictyocaulus viviparus</name>
    <name type="common">Bovine lungworm</name>
    <dbReference type="NCBI Taxonomy" id="29172"/>
    <lineage>
        <taxon>Eukaryota</taxon>
        <taxon>Metazoa</taxon>
        <taxon>Ecdysozoa</taxon>
        <taxon>Nematoda</taxon>
        <taxon>Chromadorea</taxon>
        <taxon>Rhabditida</taxon>
        <taxon>Rhabditina</taxon>
        <taxon>Rhabditomorpha</taxon>
        <taxon>Strongyloidea</taxon>
        <taxon>Metastrongylidae</taxon>
        <taxon>Dictyocaulus</taxon>
    </lineage>
</organism>
<dbReference type="EMBL" id="KN716788">
    <property type="protein sequence ID" value="KJH41624.1"/>
    <property type="molecule type" value="Genomic_DNA"/>
</dbReference>
<dbReference type="AlphaFoldDB" id="A0A0D8XD93"/>
<accession>A0A0D8XD93</accession>
<sequence length="99" mass="11133">MSVDNIPNKVIDSLFGNIFQLNDESEEWLESRNCYASTCDSVIFDLAFDDLRARFQSPRLFANIELLAIVLAIISLNGSLLALPQKLRKYCGATNQMDS</sequence>
<protein>
    <submittedName>
        <fullName evidence="2">Uncharacterized protein</fullName>
    </submittedName>
</protein>
<evidence type="ECO:0000313" key="2">
    <source>
        <dbReference type="EMBL" id="KJH41624.1"/>
    </source>
</evidence>
<keyword evidence="1" id="KW-0472">Membrane</keyword>
<reference evidence="2 3" key="1">
    <citation type="submission" date="2013-11" db="EMBL/GenBank/DDBJ databases">
        <title>Draft genome of the bovine lungworm Dictyocaulus viviparus.</title>
        <authorList>
            <person name="Mitreva M."/>
        </authorList>
    </citation>
    <scope>NUCLEOTIDE SEQUENCE [LARGE SCALE GENOMIC DNA]</scope>
    <source>
        <strain evidence="2 3">HannoverDv2000</strain>
    </source>
</reference>
<name>A0A0D8XD93_DICVI</name>
<feature type="transmembrane region" description="Helical" evidence="1">
    <location>
        <begin position="60"/>
        <end position="83"/>
    </location>
</feature>
<gene>
    <name evidence="2" type="ORF">DICVIV_12405</name>
</gene>
<evidence type="ECO:0000256" key="1">
    <source>
        <dbReference type="SAM" id="Phobius"/>
    </source>
</evidence>
<keyword evidence="1" id="KW-0812">Transmembrane</keyword>
<keyword evidence="3" id="KW-1185">Reference proteome</keyword>
<dbReference type="Proteomes" id="UP000053766">
    <property type="component" value="Unassembled WGS sequence"/>
</dbReference>
<evidence type="ECO:0000313" key="3">
    <source>
        <dbReference type="Proteomes" id="UP000053766"/>
    </source>
</evidence>
<keyword evidence="1" id="KW-1133">Transmembrane helix</keyword>
<reference evidence="3" key="2">
    <citation type="journal article" date="2016" name="Sci. Rep.">
        <title>Dictyocaulus viviparus genome, variome and transcriptome elucidate lungworm biology and support future intervention.</title>
        <authorList>
            <person name="McNulty S.N."/>
            <person name="Strube C."/>
            <person name="Rosa B.A."/>
            <person name="Martin J.C."/>
            <person name="Tyagi R."/>
            <person name="Choi Y.J."/>
            <person name="Wang Q."/>
            <person name="Hallsworth Pepin K."/>
            <person name="Zhang X."/>
            <person name="Ozersky P."/>
            <person name="Wilson R.K."/>
            <person name="Sternberg P.W."/>
            <person name="Gasser R.B."/>
            <person name="Mitreva M."/>
        </authorList>
    </citation>
    <scope>NUCLEOTIDE SEQUENCE [LARGE SCALE GENOMIC DNA]</scope>
    <source>
        <strain evidence="3">HannoverDv2000</strain>
    </source>
</reference>
<proteinExistence type="predicted"/>